<dbReference type="InterPro" id="IPR000415">
    <property type="entry name" value="Nitroreductase-like"/>
</dbReference>
<gene>
    <name evidence="7" type="ORF">AL072_14930</name>
</gene>
<keyword evidence="8" id="KW-1185">Reference proteome</keyword>
<dbReference type="PANTHER" id="PTHR43673">
    <property type="entry name" value="NAD(P)H NITROREDUCTASE YDGI-RELATED"/>
    <property type="match status" value="1"/>
</dbReference>
<dbReference type="SUPFAM" id="SSF55469">
    <property type="entry name" value="FMN-dependent nitroreductase-like"/>
    <property type="match status" value="1"/>
</dbReference>
<dbReference type="InterPro" id="IPR029479">
    <property type="entry name" value="Nitroreductase"/>
</dbReference>
<dbReference type="EMBL" id="CP012402">
    <property type="protein sequence ID" value="ALG72404.1"/>
    <property type="molecule type" value="Genomic_DNA"/>
</dbReference>
<name>A0AAC8VZI7_9PROT</name>
<protein>
    <submittedName>
        <fullName evidence="7">Nitroreductase</fullName>
    </submittedName>
</protein>
<comment type="cofactor">
    <cofactor evidence="1">
        <name>FMN</name>
        <dbReference type="ChEBI" id="CHEBI:58210"/>
    </cofactor>
</comment>
<dbReference type="Pfam" id="PF00881">
    <property type="entry name" value="Nitroreductase"/>
    <property type="match status" value="1"/>
</dbReference>
<evidence type="ECO:0000313" key="7">
    <source>
        <dbReference type="EMBL" id="ALG72404.1"/>
    </source>
</evidence>
<organism evidence="7 8">
    <name type="scientific">Azospirillum thiophilum</name>
    <dbReference type="NCBI Taxonomy" id="528244"/>
    <lineage>
        <taxon>Bacteria</taxon>
        <taxon>Pseudomonadati</taxon>
        <taxon>Pseudomonadota</taxon>
        <taxon>Alphaproteobacteria</taxon>
        <taxon>Rhodospirillales</taxon>
        <taxon>Azospirillaceae</taxon>
        <taxon>Azospirillum</taxon>
    </lineage>
</organism>
<evidence type="ECO:0000256" key="4">
    <source>
        <dbReference type="ARBA" id="ARBA00022643"/>
    </source>
</evidence>
<keyword evidence="3" id="KW-0285">Flavoprotein</keyword>
<evidence type="ECO:0000256" key="2">
    <source>
        <dbReference type="ARBA" id="ARBA00007118"/>
    </source>
</evidence>
<sequence>MSDSMKDVPPPAPLPRPLPVLDAVAGRRSVRAFLPTPVERETVLRILDLAARAPSGSNIQPWKVHAIAGEARAALSAELLAAHEAGDPEVPEYPYYPEHWREPYLARRRAVGWALYGALGIGKGDRERMARQHGRNWLFFGAPVGLFFTIDRDMGKGAWLDLGMFMQTVMIVARGFGLETCPQAAFCYRHAITARHLGLPDTEIIASGMSLGHADWSAPENNFPTEREPAEGFTRFVGF</sequence>
<evidence type="ECO:0000259" key="6">
    <source>
        <dbReference type="Pfam" id="PF00881"/>
    </source>
</evidence>
<comment type="similarity">
    <text evidence="2">Belongs to the nitroreductase family.</text>
</comment>
<dbReference type="Proteomes" id="UP000069935">
    <property type="component" value="Chromosome 2"/>
</dbReference>
<dbReference type="AlphaFoldDB" id="A0AAC8VZI7"/>
<dbReference type="PANTHER" id="PTHR43673:SF2">
    <property type="entry name" value="NITROREDUCTASE"/>
    <property type="match status" value="1"/>
</dbReference>
<evidence type="ECO:0000313" key="8">
    <source>
        <dbReference type="Proteomes" id="UP000069935"/>
    </source>
</evidence>
<proteinExistence type="inferred from homology"/>
<reference evidence="7 8" key="2">
    <citation type="journal article" date="2016" name="Genome Announc.">
        <title>Complete Genome Sequence of a Strain of Azospirillum thiophilum Isolated from a Sulfide Spring.</title>
        <authorList>
            <person name="Fomenkov A."/>
            <person name="Vincze T."/>
            <person name="Grabovich M."/>
            <person name="Anton B.P."/>
            <person name="Dubinina G."/>
            <person name="Orlova M."/>
            <person name="Belousova E."/>
            <person name="Roberts R.J."/>
        </authorList>
    </citation>
    <scope>NUCLEOTIDE SEQUENCE [LARGE SCALE GENOMIC DNA]</scope>
    <source>
        <strain evidence="7 8">BV-S</strain>
    </source>
</reference>
<feature type="domain" description="Nitroreductase" evidence="6">
    <location>
        <begin position="24"/>
        <end position="213"/>
    </location>
</feature>
<dbReference type="GO" id="GO:0016491">
    <property type="term" value="F:oxidoreductase activity"/>
    <property type="evidence" value="ECO:0007669"/>
    <property type="project" value="UniProtKB-KW"/>
</dbReference>
<keyword evidence="4" id="KW-0288">FMN</keyword>
<dbReference type="KEGG" id="ati:AL072_14930"/>
<evidence type="ECO:0000256" key="5">
    <source>
        <dbReference type="ARBA" id="ARBA00023002"/>
    </source>
</evidence>
<dbReference type="RefSeq" id="WP_045586145.1">
    <property type="nucleotide sequence ID" value="NZ_CP012402.1"/>
</dbReference>
<accession>A0AAC8VZI7</accession>
<keyword evidence="5" id="KW-0560">Oxidoreductase</keyword>
<evidence type="ECO:0000256" key="3">
    <source>
        <dbReference type="ARBA" id="ARBA00022630"/>
    </source>
</evidence>
<dbReference type="CDD" id="cd02136">
    <property type="entry name" value="PnbA_NfnB-like"/>
    <property type="match status" value="1"/>
</dbReference>
<dbReference type="Gene3D" id="3.40.109.10">
    <property type="entry name" value="NADH Oxidase"/>
    <property type="match status" value="1"/>
</dbReference>
<evidence type="ECO:0000256" key="1">
    <source>
        <dbReference type="ARBA" id="ARBA00001917"/>
    </source>
</evidence>
<reference evidence="8" key="1">
    <citation type="submission" date="2015-08" db="EMBL/GenBank/DDBJ databases">
        <title>Complete Genome Sequence of Azospirillum thiophilum BV-S.</title>
        <authorList>
            <person name="Fomenkov A."/>
            <person name="Vincze T."/>
            <person name="Grabovich M."/>
            <person name="Dubinina G."/>
            <person name="Orlova M."/>
            <person name="Belousova E."/>
            <person name="Roberts R.J."/>
        </authorList>
    </citation>
    <scope>NUCLEOTIDE SEQUENCE [LARGE SCALE GENOMIC DNA]</scope>
    <source>
        <strain evidence="8">BV-S</strain>
    </source>
</reference>